<dbReference type="AlphaFoldDB" id="A0A367LJ69"/>
<protein>
    <submittedName>
        <fullName evidence="2">Uncharacterized protein</fullName>
    </submittedName>
</protein>
<accession>A0A367LJ69</accession>
<sequence>MPPAEIADSDDDDNGSDSPFAPENNELITVSAQTRSSDRTSHATASTDPILFQTVFDEQREAAHQSALKDAFYPTGSERCHENTSSASIELLAAPDAWSSTNPGERQCSTTKRKTEGAAMVEAKDMWDVPSSPERNPGSSISRTKSRQATTIKITRGLRRNVEMLGYESDEDAGRTRRDTKRRKSQSSTDDDLDTPIKDKKSPNAVTISTMNIDDQQHPLCIATKPLSESQKEEYESVRGSQTNTMAKEASDSKRQHSSGTATNFNTPRVNDPSSHEEGGGLTQVKRRTRARRDSSPDVITLDRGGDEVQGCDASSQGDHVDMPSRRQDQQDDDESDFGESMVKERQKKKRGRPPKKMVASEPLKAKRGRPKKKKKKTEEQGGERALEETIATEDPKPPEETKKQDAALTTKTASPQPPPPPLSRNKPLYRVGLSKRLRIEPLLKSLPK</sequence>
<dbReference type="Proteomes" id="UP000253664">
    <property type="component" value="Unassembled WGS sequence"/>
</dbReference>
<keyword evidence="3" id="KW-1185">Reference proteome</keyword>
<feature type="compositionally biased region" description="Basic residues" evidence="1">
    <location>
        <begin position="346"/>
        <end position="356"/>
    </location>
</feature>
<feature type="compositionally biased region" description="Basic residues" evidence="1">
    <location>
        <begin position="366"/>
        <end position="376"/>
    </location>
</feature>
<feature type="region of interest" description="Disordered" evidence="1">
    <location>
        <begin position="1"/>
        <end position="48"/>
    </location>
</feature>
<feature type="compositionally biased region" description="Polar residues" evidence="1">
    <location>
        <begin position="98"/>
        <end position="110"/>
    </location>
</feature>
<feature type="compositionally biased region" description="Basic and acidic residues" evidence="1">
    <location>
        <begin position="319"/>
        <end position="330"/>
    </location>
</feature>
<dbReference type="STRING" id="1330021.A0A367LJ69"/>
<dbReference type="OrthoDB" id="5404794at2759"/>
<feature type="compositionally biased region" description="Polar residues" evidence="1">
    <location>
        <begin position="133"/>
        <end position="153"/>
    </location>
</feature>
<feature type="compositionally biased region" description="Polar residues" evidence="1">
    <location>
        <begin position="204"/>
        <end position="214"/>
    </location>
</feature>
<organism evidence="2 3">
    <name type="scientific">Ophiocordyceps polyrhachis-furcata BCC 54312</name>
    <dbReference type="NCBI Taxonomy" id="1330021"/>
    <lineage>
        <taxon>Eukaryota</taxon>
        <taxon>Fungi</taxon>
        <taxon>Dikarya</taxon>
        <taxon>Ascomycota</taxon>
        <taxon>Pezizomycotina</taxon>
        <taxon>Sordariomycetes</taxon>
        <taxon>Hypocreomycetidae</taxon>
        <taxon>Hypocreales</taxon>
        <taxon>Ophiocordycipitaceae</taxon>
        <taxon>Ophiocordyceps</taxon>
    </lineage>
</organism>
<evidence type="ECO:0000313" key="3">
    <source>
        <dbReference type="Proteomes" id="UP000253664"/>
    </source>
</evidence>
<feature type="compositionally biased region" description="Polar residues" evidence="1">
    <location>
        <begin position="258"/>
        <end position="273"/>
    </location>
</feature>
<feature type="compositionally biased region" description="Basic and acidic residues" evidence="1">
    <location>
        <begin position="377"/>
        <end position="406"/>
    </location>
</feature>
<proteinExistence type="predicted"/>
<evidence type="ECO:0000256" key="1">
    <source>
        <dbReference type="SAM" id="MobiDB-lite"/>
    </source>
</evidence>
<reference evidence="2 3" key="1">
    <citation type="journal article" date="2015" name="BMC Genomics">
        <title>Insights from the genome of Ophiocordyceps polyrhachis-furcata to pathogenicity and host specificity in insect fungi.</title>
        <authorList>
            <person name="Wichadakul D."/>
            <person name="Kobmoo N."/>
            <person name="Ingsriswang S."/>
            <person name="Tangphatsornruang S."/>
            <person name="Chantasingh D."/>
            <person name="Luangsa-ard J.J."/>
            <person name="Eurwilaichitr L."/>
        </authorList>
    </citation>
    <scope>NUCLEOTIDE SEQUENCE [LARGE SCALE GENOMIC DNA]</scope>
    <source>
        <strain evidence="2 3">BCC 54312</strain>
    </source>
</reference>
<evidence type="ECO:0000313" key="2">
    <source>
        <dbReference type="EMBL" id="RCI14450.1"/>
    </source>
</evidence>
<comment type="caution">
    <text evidence="2">The sequence shown here is derived from an EMBL/GenBank/DDBJ whole genome shotgun (WGS) entry which is preliminary data.</text>
</comment>
<feature type="compositionally biased region" description="Polar residues" evidence="1">
    <location>
        <begin position="26"/>
        <end position="35"/>
    </location>
</feature>
<dbReference type="EMBL" id="LKCN02000004">
    <property type="protein sequence ID" value="RCI14450.1"/>
    <property type="molecule type" value="Genomic_DNA"/>
</dbReference>
<name>A0A367LJ69_9HYPO</name>
<feature type="region of interest" description="Disordered" evidence="1">
    <location>
        <begin position="94"/>
        <end position="431"/>
    </location>
</feature>
<gene>
    <name evidence="2" type="ORF">L249_6128</name>
</gene>